<dbReference type="InterPro" id="IPR020018">
    <property type="entry name" value="Motility-assoc_lipoprot_GldH"/>
</dbReference>
<evidence type="ECO:0000313" key="3">
    <source>
        <dbReference type="Proteomes" id="UP000191680"/>
    </source>
</evidence>
<dbReference type="Pfam" id="PF14109">
    <property type="entry name" value="GldH_lipo"/>
    <property type="match status" value="1"/>
</dbReference>
<evidence type="ECO:0000256" key="1">
    <source>
        <dbReference type="SAM" id="SignalP"/>
    </source>
</evidence>
<dbReference type="EMBL" id="MTBC01000001">
    <property type="protein sequence ID" value="OQD44196.1"/>
    <property type="molecule type" value="Genomic_DNA"/>
</dbReference>
<comment type="caution">
    <text evidence="2">The sequence shown here is derived from an EMBL/GenBank/DDBJ whole genome shotgun (WGS) entry which is preliminary data.</text>
</comment>
<reference evidence="2 3" key="1">
    <citation type="submission" date="2016-12" db="EMBL/GenBank/DDBJ databases">
        <authorList>
            <person name="Song W.-J."/>
            <person name="Kurnit D.M."/>
        </authorList>
    </citation>
    <scope>NUCLEOTIDE SEQUENCE [LARGE SCALE GENOMIC DNA]</scope>
    <source>
        <strain evidence="2 3">HSG9</strain>
    </source>
</reference>
<dbReference type="AlphaFoldDB" id="A0A1V6LW10"/>
<sequence length="162" mass="18557">MASRLCISMLVALLFTACNSNVVYTEYKTLNNGIWSNADTLDFKIKDLDSTAYYNLFLNVRNDNDYEFSNLFLITKLIKPNQQVQVDTLEYEMALPNGEWLGTGRGSTKENKLWLRENIKFPDSGVYTLKVQHAMRKNGMVEGMQRLKGITDVGLQLETIQE</sequence>
<keyword evidence="2" id="KW-0449">Lipoprotein</keyword>
<evidence type="ECO:0000313" key="2">
    <source>
        <dbReference type="EMBL" id="OQD44196.1"/>
    </source>
</evidence>
<dbReference type="RefSeq" id="WP_010516190.1">
    <property type="nucleotide sequence ID" value="NZ_AFOE01000001.1"/>
</dbReference>
<dbReference type="OrthoDB" id="982482at2"/>
<gene>
    <name evidence="2" type="ORF">BUL40_01170</name>
</gene>
<proteinExistence type="predicted"/>
<dbReference type="NCBIfam" id="TIGR03511">
    <property type="entry name" value="GldH_lipo"/>
    <property type="match status" value="1"/>
</dbReference>
<organism evidence="2 3">
    <name type="scientific">Croceivirga radicis</name>
    <dbReference type="NCBI Taxonomy" id="1929488"/>
    <lineage>
        <taxon>Bacteria</taxon>
        <taxon>Pseudomonadati</taxon>
        <taxon>Bacteroidota</taxon>
        <taxon>Flavobacteriia</taxon>
        <taxon>Flavobacteriales</taxon>
        <taxon>Flavobacteriaceae</taxon>
        <taxon>Croceivirga</taxon>
    </lineage>
</organism>
<accession>A0A1V6LW10</accession>
<keyword evidence="1" id="KW-0732">Signal</keyword>
<keyword evidence="3" id="KW-1185">Reference proteome</keyword>
<name>A0A1V6LW10_9FLAO</name>
<feature type="chain" id="PRO_5010701398" evidence="1">
    <location>
        <begin position="21"/>
        <end position="162"/>
    </location>
</feature>
<feature type="signal peptide" evidence="1">
    <location>
        <begin position="1"/>
        <end position="20"/>
    </location>
</feature>
<protein>
    <submittedName>
        <fullName evidence="2">Gliding motility lipoprotein GldH</fullName>
    </submittedName>
</protein>
<dbReference type="Proteomes" id="UP000191680">
    <property type="component" value="Unassembled WGS sequence"/>
</dbReference>
<dbReference type="PROSITE" id="PS51257">
    <property type="entry name" value="PROKAR_LIPOPROTEIN"/>
    <property type="match status" value="1"/>
</dbReference>